<keyword evidence="2" id="KW-0614">Plasmid</keyword>
<accession>A0ABY6P698</accession>
<evidence type="ECO:0000259" key="1">
    <source>
        <dbReference type="Pfam" id="PF09851"/>
    </source>
</evidence>
<evidence type="ECO:0000313" key="2">
    <source>
        <dbReference type="EMBL" id="UZJ27033.1"/>
    </source>
</evidence>
<dbReference type="Proteomes" id="UP001164965">
    <property type="component" value="Plasmid unnamed2"/>
</dbReference>
<geneLocation type="plasmid" evidence="2 3">
    <name>unnamed2</name>
</geneLocation>
<dbReference type="InterPro" id="IPR018649">
    <property type="entry name" value="SHOCT"/>
</dbReference>
<reference evidence="2" key="1">
    <citation type="submission" date="2022-10" db="EMBL/GenBank/DDBJ databases">
        <title>Rhodococcus sp.75.</title>
        <authorList>
            <person name="Sun M."/>
        </authorList>
    </citation>
    <scope>NUCLEOTIDE SEQUENCE</scope>
    <source>
        <strain evidence="2">75</strain>
        <plasmid evidence="2">unnamed2</plasmid>
    </source>
</reference>
<name>A0ABY6P698_9NOCA</name>
<evidence type="ECO:0000313" key="3">
    <source>
        <dbReference type="Proteomes" id="UP001164965"/>
    </source>
</evidence>
<dbReference type="EMBL" id="CP110617">
    <property type="protein sequence ID" value="UZJ27033.1"/>
    <property type="molecule type" value="Genomic_DNA"/>
</dbReference>
<proteinExistence type="predicted"/>
<keyword evidence="3" id="KW-1185">Reference proteome</keyword>
<protein>
    <submittedName>
        <fullName evidence="2">SHOCT domain-containing protein</fullName>
    </submittedName>
</protein>
<dbReference type="RefSeq" id="WP_265385137.1">
    <property type="nucleotide sequence ID" value="NZ_CP110617.1"/>
</dbReference>
<gene>
    <name evidence="2" type="ORF">RHODO2019_18765</name>
</gene>
<organism evidence="2 3">
    <name type="scientific">Rhodococcus antarcticus</name>
    <dbReference type="NCBI Taxonomy" id="2987751"/>
    <lineage>
        <taxon>Bacteria</taxon>
        <taxon>Bacillati</taxon>
        <taxon>Actinomycetota</taxon>
        <taxon>Actinomycetes</taxon>
        <taxon>Mycobacteriales</taxon>
        <taxon>Nocardiaceae</taxon>
        <taxon>Rhodococcus</taxon>
    </lineage>
</organism>
<feature type="domain" description="SHOCT" evidence="1">
    <location>
        <begin position="53"/>
        <end position="76"/>
    </location>
</feature>
<sequence length="80" mass="8246">MGGFGMGVGWLFGLLVLAGVVALVVVGVRAARGGIGGGPIRSTPADRSAGARQILEQRYARGELSTEEYQERRETLGGGS</sequence>
<dbReference type="Pfam" id="PF09851">
    <property type="entry name" value="SHOCT"/>
    <property type="match status" value="1"/>
</dbReference>